<sequence length="219" mass="25271">MEKDLNLLTDTSTLPEKLSINNNTKGSINLNTLKNPILYTLNKAEYSVSEKESLPILVQELCRCFLYQVGNEENQSDQVLTEDKKLKICENNLETGRPSEYPKANDSVDTIFDPPRGGLKLNVRQCQKLGSTLVGMIRQENQESISKECKILEKKLIDYNYQITKVKSYEKKLNDKIKKLEVCRDMLLYDIRNARKKQELYFEDSKQTSFGDSETVEIL</sequence>
<dbReference type="EMBL" id="MPUH01001622">
    <property type="protein sequence ID" value="OMJ66837.1"/>
    <property type="molecule type" value="Genomic_DNA"/>
</dbReference>
<keyword evidence="2" id="KW-1185">Reference proteome</keyword>
<organism evidence="1 2">
    <name type="scientific">Stentor coeruleus</name>
    <dbReference type="NCBI Taxonomy" id="5963"/>
    <lineage>
        <taxon>Eukaryota</taxon>
        <taxon>Sar</taxon>
        <taxon>Alveolata</taxon>
        <taxon>Ciliophora</taxon>
        <taxon>Postciliodesmatophora</taxon>
        <taxon>Heterotrichea</taxon>
        <taxon>Heterotrichida</taxon>
        <taxon>Stentoridae</taxon>
        <taxon>Stentor</taxon>
    </lineage>
</organism>
<dbReference type="Proteomes" id="UP000187209">
    <property type="component" value="Unassembled WGS sequence"/>
</dbReference>
<gene>
    <name evidence="1" type="ORF">SteCoe_36179</name>
</gene>
<dbReference type="AlphaFoldDB" id="A0A1R2AQP9"/>
<protein>
    <submittedName>
        <fullName evidence="1">Uncharacterized protein</fullName>
    </submittedName>
</protein>
<comment type="caution">
    <text evidence="1">The sequence shown here is derived from an EMBL/GenBank/DDBJ whole genome shotgun (WGS) entry which is preliminary data.</text>
</comment>
<proteinExistence type="predicted"/>
<reference evidence="1 2" key="1">
    <citation type="submission" date="2016-11" db="EMBL/GenBank/DDBJ databases">
        <title>The macronuclear genome of Stentor coeruleus: a giant cell with tiny introns.</title>
        <authorList>
            <person name="Slabodnick M."/>
            <person name="Ruby J.G."/>
            <person name="Reiff S.B."/>
            <person name="Swart E.C."/>
            <person name="Gosai S."/>
            <person name="Prabakaran S."/>
            <person name="Witkowska E."/>
            <person name="Larue G.E."/>
            <person name="Fisher S."/>
            <person name="Freeman R.M."/>
            <person name="Gunawardena J."/>
            <person name="Chu W."/>
            <person name="Stover N.A."/>
            <person name="Gregory B.D."/>
            <person name="Nowacki M."/>
            <person name="Derisi J."/>
            <person name="Roy S.W."/>
            <person name="Marshall W.F."/>
            <person name="Sood P."/>
        </authorList>
    </citation>
    <scope>NUCLEOTIDE SEQUENCE [LARGE SCALE GENOMIC DNA]</scope>
    <source>
        <strain evidence="1">WM001</strain>
    </source>
</reference>
<evidence type="ECO:0000313" key="1">
    <source>
        <dbReference type="EMBL" id="OMJ66837.1"/>
    </source>
</evidence>
<name>A0A1R2AQP9_9CILI</name>
<evidence type="ECO:0000313" key="2">
    <source>
        <dbReference type="Proteomes" id="UP000187209"/>
    </source>
</evidence>
<accession>A0A1R2AQP9</accession>